<keyword evidence="2" id="KW-0677">Repeat</keyword>
<feature type="domain" description="Disease resistance R13L4/SHOC-2-like LRR" evidence="4">
    <location>
        <begin position="272"/>
        <end position="358"/>
    </location>
</feature>
<evidence type="ECO:0000313" key="6">
    <source>
        <dbReference type="Proteomes" id="UP000184406"/>
    </source>
</evidence>
<dbReference type="SMART" id="SM00369">
    <property type="entry name" value="LRR_TYP"/>
    <property type="match status" value="10"/>
</dbReference>
<organism evidence="5 6">
    <name type="scientific">Arenibacter palladensis</name>
    <dbReference type="NCBI Taxonomy" id="237373"/>
    <lineage>
        <taxon>Bacteria</taxon>
        <taxon>Pseudomonadati</taxon>
        <taxon>Bacteroidota</taxon>
        <taxon>Flavobacteriia</taxon>
        <taxon>Flavobacteriales</taxon>
        <taxon>Flavobacteriaceae</taxon>
        <taxon>Arenibacter</taxon>
    </lineage>
</organism>
<accession>A0A1M4XZF3</accession>
<dbReference type="Pfam" id="PF23598">
    <property type="entry name" value="LRR_14"/>
    <property type="match status" value="3"/>
</dbReference>
<evidence type="ECO:0000256" key="2">
    <source>
        <dbReference type="ARBA" id="ARBA00022737"/>
    </source>
</evidence>
<keyword evidence="1" id="KW-0433">Leucine-rich repeat</keyword>
<dbReference type="InterPro" id="IPR003591">
    <property type="entry name" value="Leu-rich_rpt_typical-subtyp"/>
</dbReference>
<dbReference type="SUPFAM" id="SSF52058">
    <property type="entry name" value="L domain-like"/>
    <property type="match status" value="1"/>
</dbReference>
<gene>
    <name evidence="5" type="ORF">SAMN03080594_102251</name>
</gene>
<dbReference type="FunFam" id="3.80.10.10:FF:000383">
    <property type="entry name" value="Leucine-rich repeat receptor protein kinase EMS1"/>
    <property type="match status" value="1"/>
</dbReference>
<dbReference type="PROSITE" id="PS51257">
    <property type="entry name" value="PROKAR_LIPOPROTEIN"/>
    <property type="match status" value="1"/>
</dbReference>
<dbReference type="PROSITE" id="PS51450">
    <property type="entry name" value="LRR"/>
    <property type="match status" value="6"/>
</dbReference>
<feature type="domain" description="Disease resistance R13L4/SHOC-2-like LRR" evidence="4">
    <location>
        <begin position="399"/>
        <end position="473"/>
    </location>
</feature>
<evidence type="ECO:0000259" key="4">
    <source>
        <dbReference type="Pfam" id="PF23598"/>
    </source>
</evidence>
<feature type="domain" description="DUF5018" evidence="3">
    <location>
        <begin position="28"/>
        <end position="122"/>
    </location>
</feature>
<keyword evidence="6" id="KW-1185">Reference proteome</keyword>
<reference evidence="6" key="1">
    <citation type="submission" date="2016-11" db="EMBL/GenBank/DDBJ databases">
        <authorList>
            <person name="Varghese N."/>
            <person name="Submissions S."/>
        </authorList>
    </citation>
    <scope>NUCLEOTIDE SEQUENCE [LARGE SCALE GENOMIC DNA]</scope>
    <source>
        <strain evidence="6">DSM 17539</strain>
    </source>
</reference>
<dbReference type="Pfam" id="PF00560">
    <property type="entry name" value="LRR_1"/>
    <property type="match status" value="1"/>
</dbReference>
<dbReference type="Proteomes" id="UP000184406">
    <property type="component" value="Unassembled WGS sequence"/>
</dbReference>
<evidence type="ECO:0000259" key="3">
    <source>
        <dbReference type="Pfam" id="PF16410"/>
    </source>
</evidence>
<sequence length="593" mass="65138">MKKIKILFLSLFVLAGCSKDDDDNGTAKSSAKAITAFVFTAAENDALSADVKAAIDEEKKTIAAEFPSSTEVTALKPSITLSEDAKVSPDNKAAKDFSQAVAYTVTAEDGTDVKYTVTVTVSESDAKAITSFQFLQEDNDGLSENIEADIDEAEKTVLARVPFGTDVTALKPVIGISARASIDQEVKEAVDFSQAVTYTVTAEDGTKTSYTVIVEVLKSDKQVLIDIFNANPDSRLNWTLDGDIANWEGITVENGRIVKISIASKNIMVLPSSIGDLTQLRSLSFDTTNLTTLPAEIGKLQSLESLNLGWNEFEEIPEEIGQLTNLKELYLEFNPELQELPSSLGNLINLETLTAYETGQKVMPSWIVNLENLEYLDLSKNTIGVIPSWVGSLKKLDTLYLGDNKIKVLPPEIGNLSALRELSLSENELKDLPQEFGNLTSLSSLYLGENLFTEIPSAITKLNTLTDLSLYDNKIATLSLDFFSLTNLDYLNLSGNALTRLPEELGQLSELEVLTLNDNKLPSVPDEIGDLSALKTLYLNNNQLTYIPVRIANLTQLEYLYIQNNDISLIYGPICDLNLKVFHRDDTVQCNYE</sequence>
<dbReference type="SMART" id="SM00365">
    <property type="entry name" value="LRR_SD22"/>
    <property type="match status" value="7"/>
</dbReference>
<dbReference type="Gene3D" id="2.60.40.2340">
    <property type="match status" value="2"/>
</dbReference>
<dbReference type="AlphaFoldDB" id="A0A1M4XZF3"/>
<proteinExistence type="predicted"/>
<protein>
    <submittedName>
        <fullName evidence="5">Leucine-rich repeat (LRR) protein</fullName>
    </submittedName>
</protein>
<dbReference type="OrthoDB" id="1466621at2"/>
<evidence type="ECO:0000313" key="5">
    <source>
        <dbReference type="EMBL" id="SHE98612.1"/>
    </source>
</evidence>
<dbReference type="InterPro" id="IPR050216">
    <property type="entry name" value="LRR_domain-containing"/>
</dbReference>
<name>A0A1M4XZF3_9FLAO</name>
<dbReference type="RefSeq" id="WP_072861100.1">
    <property type="nucleotide sequence ID" value="NZ_FQUX01000002.1"/>
</dbReference>
<dbReference type="InterPro" id="IPR055414">
    <property type="entry name" value="LRR_R13L4/SHOC2-like"/>
</dbReference>
<dbReference type="PANTHER" id="PTHR48051">
    <property type="match status" value="1"/>
</dbReference>
<feature type="domain" description="Disease resistance R13L4/SHOC-2-like LRR" evidence="4">
    <location>
        <begin position="484"/>
        <end position="563"/>
    </location>
</feature>
<dbReference type="EMBL" id="FQUX01000002">
    <property type="protein sequence ID" value="SHE98612.1"/>
    <property type="molecule type" value="Genomic_DNA"/>
</dbReference>
<dbReference type="Gene3D" id="3.80.10.10">
    <property type="entry name" value="Ribonuclease Inhibitor"/>
    <property type="match status" value="2"/>
</dbReference>
<dbReference type="InterPro" id="IPR001611">
    <property type="entry name" value="Leu-rich_rpt"/>
</dbReference>
<dbReference type="PANTHER" id="PTHR48051:SF1">
    <property type="entry name" value="RAS SUPPRESSOR PROTEIN 1"/>
    <property type="match status" value="1"/>
</dbReference>
<evidence type="ECO:0000256" key="1">
    <source>
        <dbReference type="ARBA" id="ARBA00022614"/>
    </source>
</evidence>
<dbReference type="Pfam" id="PF16410">
    <property type="entry name" value="DUF5018"/>
    <property type="match status" value="1"/>
</dbReference>
<dbReference type="InterPro" id="IPR032675">
    <property type="entry name" value="LRR_dom_sf"/>
</dbReference>
<dbReference type="SMART" id="SM00364">
    <property type="entry name" value="LRR_BAC"/>
    <property type="match status" value="6"/>
</dbReference>
<dbReference type="InterPro" id="IPR032186">
    <property type="entry name" value="DUF5018"/>
</dbReference>
<dbReference type="GO" id="GO:0005737">
    <property type="term" value="C:cytoplasm"/>
    <property type="evidence" value="ECO:0007669"/>
    <property type="project" value="TreeGrafter"/>
</dbReference>